<dbReference type="OrthoDB" id="3349377at2759"/>
<dbReference type="Proteomes" id="UP000053820">
    <property type="component" value="Unassembled WGS sequence"/>
</dbReference>
<keyword evidence="1" id="KW-0812">Transmembrane</keyword>
<accession>A0A0C9WG24</accession>
<reference evidence="3 4" key="1">
    <citation type="submission" date="2014-04" db="EMBL/GenBank/DDBJ databases">
        <title>Evolutionary Origins and Diversification of the Mycorrhizal Mutualists.</title>
        <authorList>
            <consortium name="DOE Joint Genome Institute"/>
            <consortium name="Mycorrhizal Genomics Consortium"/>
            <person name="Kohler A."/>
            <person name="Kuo A."/>
            <person name="Nagy L.G."/>
            <person name="Floudas D."/>
            <person name="Copeland A."/>
            <person name="Barry K.W."/>
            <person name="Cichocki N."/>
            <person name="Veneault-Fourrey C."/>
            <person name="LaButti K."/>
            <person name="Lindquist E.A."/>
            <person name="Lipzen A."/>
            <person name="Lundell T."/>
            <person name="Morin E."/>
            <person name="Murat C."/>
            <person name="Riley R."/>
            <person name="Ohm R."/>
            <person name="Sun H."/>
            <person name="Tunlid A."/>
            <person name="Henrissat B."/>
            <person name="Grigoriev I.V."/>
            <person name="Hibbett D.S."/>
            <person name="Martin F."/>
        </authorList>
    </citation>
    <scope>NUCLEOTIDE SEQUENCE [LARGE SCALE GENOMIC DNA]</scope>
    <source>
        <strain evidence="3 4">MD-312</strain>
    </source>
</reference>
<keyword evidence="1" id="KW-1133">Transmembrane helix</keyword>
<evidence type="ECO:0000256" key="1">
    <source>
        <dbReference type="SAM" id="Phobius"/>
    </source>
</evidence>
<evidence type="ECO:0000313" key="4">
    <source>
        <dbReference type="Proteomes" id="UP000053820"/>
    </source>
</evidence>
<feature type="domain" description="DUF6533" evidence="2">
    <location>
        <begin position="16"/>
        <end position="61"/>
    </location>
</feature>
<feature type="transmembrane region" description="Helical" evidence="1">
    <location>
        <begin position="89"/>
        <end position="113"/>
    </location>
</feature>
<protein>
    <recommendedName>
        <fullName evidence="2">DUF6533 domain-containing protein</fullName>
    </recommendedName>
</protein>
<sequence>MASEQDLLANIQLGNYIALVITTAVVYDYVLTLLREIEYIWKKPWTSMSTIFFVVRYIGLVVAIFQALYGTSFMSGPVTMWLFEGTAVFLFYIWGEFAFYLATNLVMTLRVYAMHQQSRVVLGVILTVYIPAIIIYFVGNVLFDNPKTSLSVFVVEVADMKLCSTVIHLGGAATLSNYFLAHQVVLAFLLCGFSLILFIKDSLEETCYISLRINILSYVSALVTLVAANANTSLKLSAVAQFLLIMFSSVLPYVLAPRLIISVRQFHSEMVGKGIDSGFGLRSQRLTANGNDIVFASPEENNEDSS</sequence>
<feature type="transmembrane region" description="Helical" evidence="1">
    <location>
        <begin position="46"/>
        <end position="69"/>
    </location>
</feature>
<gene>
    <name evidence="3" type="ORF">HYDPIDRAFT_28053</name>
</gene>
<feature type="transmembrane region" description="Helical" evidence="1">
    <location>
        <begin position="179"/>
        <end position="199"/>
    </location>
</feature>
<dbReference type="HOGENOM" id="CLU_035509_15_1_1"/>
<keyword evidence="4" id="KW-1185">Reference proteome</keyword>
<feature type="transmembrane region" description="Helical" evidence="1">
    <location>
        <begin position="236"/>
        <end position="256"/>
    </location>
</feature>
<organism evidence="3 4">
    <name type="scientific">Hydnomerulius pinastri MD-312</name>
    <dbReference type="NCBI Taxonomy" id="994086"/>
    <lineage>
        <taxon>Eukaryota</taxon>
        <taxon>Fungi</taxon>
        <taxon>Dikarya</taxon>
        <taxon>Basidiomycota</taxon>
        <taxon>Agaricomycotina</taxon>
        <taxon>Agaricomycetes</taxon>
        <taxon>Agaricomycetidae</taxon>
        <taxon>Boletales</taxon>
        <taxon>Boletales incertae sedis</taxon>
        <taxon>Leucogyrophana</taxon>
    </lineage>
</organism>
<feature type="transmembrane region" description="Helical" evidence="1">
    <location>
        <begin position="16"/>
        <end position="34"/>
    </location>
</feature>
<dbReference type="InterPro" id="IPR045340">
    <property type="entry name" value="DUF6533"/>
</dbReference>
<feature type="transmembrane region" description="Helical" evidence="1">
    <location>
        <begin position="120"/>
        <end position="143"/>
    </location>
</feature>
<evidence type="ECO:0000313" key="3">
    <source>
        <dbReference type="EMBL" id="KIJ64682.1"/>
    </source>
</evidence>
<keyword evidence="1" id="KW-0472">Membrane</keyword>
<dbReference type="EMBL" id="KN839845">
    <property type="protein sequence ID" value="KIJ64682.1"/>
    <property type="molecule type" value="Genomic_DNA"/>
</dbReference>
<proteinExistence type="predicted"/>
<dbReference type="Pfam" id="PF20151">
    <property type="entry name" value="DUF6533"/>
    <property type="match status" value="1"/>
</dbReference>
<evidence type="ECO:0000259" key="2">
    <source>
        <dbReference type="Pfam" id="PF20151"/>
    </source>
</evidence>
<dbReference type="AlphaFoldDB" id="A0A0C9WG24"/>
<name>A0A0C9WG24_9AGAM</name>
<feature type="transmembrane region" description="Helical" evidence="1">
    <location>
        <begin position="211"/>
        <end position="230"/>
    </location>
</feature>